<proteinExistence type="predicted"/>
<gene>
    <name evidence="1" type="ORF">NO2_0357</name>
</gene>
<name>A0A388TFR6_9BACT</name>
<reference evidence="1 2" key="1">
    <citation type="journal article" date="2019" name="ISME J.">
        <title>Genome analyses of uncultured TG2/ZB3 bacteria in 'Margulisbacteria' specifically attached to ectosymbiotic spirochetes of protists in the termite gut.</title>
        <authorList>
            <person name="Utami Y.D."/>
            <person name="Kuwahara H."/>
            <person name="Igai K."/>
            <person name="Murakami T."/>
            <person name="Sugaya K."/>
            <person name="Morikawa T."/>
            <person name="Nagura Y."/>
            <person name="Yuki M."/>
            <person name="Deevong P."/>
            <person name="Inoue T."/>
            <person name="Kihara K."/>
            <person name="Lo N."/>
            <person name="Yamada A."/>
            <person name="Ohkuma M."/>
            <person name="Hongoh Y."/>
        </authorList>
    </citation>
    <scope>NUCLEOTIDE SEQUENCE [LARGE SCALE GENOMIC DNA]</scope>
    <source>
        <strain evidence="1">NkOx7-02</strain>
    </source>
</reference>
<comment type="caution">
    <text evidence="1">The sequence shown here is derived from an EMBL/GenBank/DDBJ whole genome shotgun (WGS) entry which is preliminary data.</text>
</comment>
<sequence>MLVIKSFGGQDLNPIPVPLAEREHTVILRYPAGTVFSRKMQLPEKMMKELSRKLVELWEN</sequence>
<organism evidence="1 2">
    <name type="scientific">Candidatus Termititenax persephonae</name>
    <dbReference type="NCBI Taxonomy" id="2218525"/>
    <lineage>
        <taxon>Bacteria</taxon>
        <taxon>Bacillati</taxon>
        <taxon>Candidatus Margulisiibacteriota</taxon>
        <taxon>Candidatus Termititenacia</taxon>
        <taxon>Candidatus Termititenacales</taxon>
        <taxon>Candidatus Termititenacaceae</taxon>
        <taxon>Candidatus Termititenax</taxon>
    </lineage>
</organism>
<evidence type="ECO:0000313" key="1">
    <source>
        <dbReference type="EMBL" id="GBR75707.1"/>
    </source>
</evidence>
<dbReference type="AlphaFoldDB" id="A0A388TFR6"/>
<keyword evidence="2" id="KW-1185">Reference proteome</keyword>
<dbReference type="EMBL" id="BGZO01000006">
    <property type="protein sequence ID" value="GBR75707.1"/>
    <property type="molecule type" value="Genomic_DNA"/>
</dbReference>
<evidence type="ECO:0000313" key="2">
    <source>
        <dbReference type="Proteomes" id="UP000275925"/>
    </source>
</evidence>
<protein>
    <submittedName>
        <fullName evidence="1">Uncharacterized protein</fullName>
    </submittedName>
</protein>
<accession>A0A388TFR6</accession>
<dbReference type="Proteomes" id="UP000275925">
    <property type="component" value="Unassembled WGS sequence"/>
</dbReference>